<evidence type="ECO:0000256" key="9">
    <source>
        <dbReference type="RuleBase" id="RU004320"/>
    </source>
</evidence>
<dbReference type="PANTHER" id="PTHR17224:SF1">
    <property type="entry name" value="PEPTIDYL-TRNA HYDROLASE"/>
    <property type="match status" value="1"/>
</dbReference>
<dbReference type="RefSeq" id="WP_230055871.1">
    <property type="nucleotide sequence ID" value="NZ_CAJHOE010000001.1"/>
</dbReference>
<dbReference type="Pfam" id="PF01195">
    <property type="entry name" value="Pept_tRNA_hydro"/>
    <property type="match status" value="1"/>
</dbReference>
<feature type="binding site" evidence="7">
    <location>
        <position position="65"/>
    </location>
    <ligand>
        <name>tRNA</name>
        <dbReference type="ChEBI" id="CHEBI:17843"/>
    </ligand>
</feature>
<dbReference type="HAMAP" id="MF_00083">
    <property type="entry name" value="Pept_tRNA_hydro_bact"/>
    <property type="match status" value="1"/>
</dbReference>
<protein>
    <recommendedName>
        <fullName evidence="6 7">Peptidyl-tRNA hydrolase</fullName>
        <shortName evidence="7">Pth</shortName>
        <ecNumber evidence="1 7">3.1.1.29</ecNumber>
    </recommendedName>
</protein>
<dbReference type="GO" id="GO:0004045">
    <property type="term" value="F:peptidyl-tRNA hydrolase activity"/>
    <property type="evidence" value="ECO:0007669"/>
    <property type="project" value="UniProtKB-EC"/>
</dbReference>
<dbReference type="SUPFAM" id="SSF53178">
    <property type="entry name" value="Peptidyl-tRNA hydrolase-like"/>
    <property type="match status" value="1"/>
</dbReference>
<gene>
    <name evidence="7 10" type="primary">pth</name>
    <name evidence="10" type="ORF">LMG8286_00053</name>
</gene>
<accession>A0ABN7K6B1</accession>
<keyword evidence="2 7" id="KW-0820">tRNA-binding</keyword>
<dbReference type="EMBL" id="CAJHOE010000001">
    <property type="protein sequence ID" value="CAD7286222.1"/>
    <property type="molecule type" value="Genomic_DNA"/>
</dbReference>
<evidence type="ECO:0000313" key="10">
    <source>
        <dbReference type="EMBL" id="CAD7286222.1"/>
    </source>
</evidence>
<dbReference type="Gene3D" id="3.40.50.1470">
    <property type="entry name" value="Peptidyl-tRNA hydrolase"/>
    <property type="match status" value="1"/>
</dbReference>
<evidence type="ECO:0000256" key="3">
    <source>
        <dbReference type="ARBA" id="ARBA00022801"/>
    </source>
</evidence>
<feature type="active site" description="Proton acceptor" evidence="7">
    <location>
        <position position="19"/>
    </location>
</feature>
<comment type="function">
    <text evidence="7">Catalyzes the release of premature peptidyl moieties from peptidyl-tRNA molecules trapped in stalled 50S ribosomal subunits, and thus maintains levels of free tRNAs and 50S ribosomes.</text>
</comment>
<feature type="binding site" evidence="7">
    <location>
        <position position="63"/>
    </location>
    <ligand>
        <name>tRNA</name>
        <dbReference type="ChEBI" id="CHEBI:17843"/>
    </ligand>
</feature>
<dbReference type="InterPro" id="IPR001328">
    <property type="entry name" value="Pept_tRNA_hydro"/>
</dbReference>
<evidence type="ECO:0000256" key="6">
    <source>
        <dbReference type="ARBA" id="ARBA00050038"/>
    </source>
</evidence>
<sequence length="187" mass="20521">MILIVGLGNPTSEYKNTRHNIGFMLIDELLAYYANNAHDVSSAKFQGELFKVGKILLLKPQTYMNLSGNSVKAVSDFYKPERIVVIHDDVDLSFGAMRFKKGGSSGGHNGLKSIDGLMGAEYERVRLGVGRSKFAGESTANFVLSDFSEDEKPGLNELLQVAKNAVLELVDSDIKTINQKFSRKGIS</sequence>
<dbReference type="PROSITE" id="PS01195">
    <property type="entry name" value="PEPT_TRNA_HYDROL_1"/>
    <property type="match status" value="1"/>
</dbReference>
<feature type="binding site" evidence="7">
    <location>
        <position position="109"/>
    </location>
    <ligand>
        <name>tRNA</name>
        <dbReference type="ChEBI" id="CHEBI:17843"/>
    </ligand>
</feature>
<dbReference type="NCBIfam" id="TIGR00447">
    <property type="entry name" value="pth"/>
    <property type="match status" value="1"/>
</dbReference>
<comment type="similarity">
    <text evidence="5 7 9">Belongs to the PTH family.</text>
</comment>
<dbReference type="CDD" id="cd00462">
    <property type="entry name" value="PTH"/>
    <property type="match status" value="1"/>
</dbReference>
<evidence type="ECO:0000313" key="11">
    <source>
        <dbReference type="Proteomes" id="UP000789359"/>
    </source>
</evidence>
<comment type="function">
    <text evidence="7">Hydrolyzes ribosome-free peptidyl-tRNAs (with 1 or more amino acids incorporated), which drop off the ribosome during protein synthesis, or as a result of ribosome stalling.</text>
</comment>
<dbReference type="PROSITE" id="PS01196">
    <property type="entry name" value="PEPT_TRNA_HYDROL_2"/>
    <property type="match status" value="1"/>
</dbReference>
<comment type="catalytic activity">
    <reaction evidence="7 8">
        <text>an N-acyl-L-alpha-aminoacyl-tRNA + H2O = an N-acyl-L-amino acid + a tRNA + H(+)</text>
        <dbReference type="Rhea" id="RHEA:54448"/>
        <dbReference type="Rhea" id="RHEA-COMP:10123"/>
        <dbReference type="Rhea" id="RHEA-COMP:13883"/>
        <dbReference type="ChEBI" id="CHEBI:15377"/>
        <dbReference type="ChEBI" id="CHEBI:15378"/>
        <dbReference type="ChEBI" id="CHEBI:59874"/>
        <dbReference type="ChEBI" id="CHEBI:78442"/>
        <dbReference type="ChEBI" id="CHEBI:138191"/>
        <dbReference type="EC" id="3.1.1.29"/>
    </reaction>
</comment>
<evidence type="ECO:0000256" key="4">
    <source>
        <dbReference type="ARBA" id="ARBA00022884"/>
    </source>
</evidence>
<keyword evidence="11" id="KW-1185">Reference proteome</keyword>
<evidence type="ECO:0000256" key="2">
    <source>
        <dbReference type="ARBA" id="ARBA00022555"/>
    </source>
</evidence>
<comment type="subcellular location">
    <subcellularLocation>
        <location evidence="7">Cytoplasm</location>
    </subcellularLocation>
</comment>
<feature type="site" description="Discriminates between blocked and unblocked aminoacyl-tRNA" evidence="7">
    <location>
        <position position="9"/>
    </location>
</feature>
<comment type="subunit">
    <text evidence="7">Monomer.</text>
</comment>
<dbReference type="PANTHER" id="PTHR17224">
    <property type="entry name" value="PEPTIDYL-TRNA HYDROLASE"/>
    <property type="match status" value="1"/>
</dbReference>
<evidence type="ECO:0000256" key="8">
    <source>
        <dbReference type="RuleBase" id="RU000673"/>
    </source>
</evidence>
<keyword evidence="7" id="KW-0963">Cytoplasm</keyword>
<organism evidence="10 11">
    <name type="scientific">Campylobacter suis</name>
    <dbReference type="NCBI Taxonomy" id="2790657"/>
    <lineage>
        <taxon>Bacteria</taxon>
        <taxon>Pseudomonadati</taxon>
        <taxon>Campylobacterota</taxon>
        <taxon>Epsilonproteobacteria</taxon>
        <taxon>Campylobacterales</taxon>
        <taxon>Campylobacteraceae</taxon>
        <taxon>Campylobacter</taxon>
    </lineage>
</organism>
<evidence type="ECO:0000256" key="7">
    <source>
        <dbReference type="HAMAP-Rule" id="MF_00083"/>
    </source>
</evidence>
<feature type="binding site" evidence="7">
    <location>
        <position position="14"/>
    </location>
    <ligand>
        <name>tRNA</name>
        <dbReference type="ChEBI" id="CHEBI:17843"/>
    </ligand>
</feature>
<dbReference type="InterPro" id="IPR018171">
    <property type="entry name" value="Pept_tRNA_hydro_CS"/>
</dbReference>
<keyword evidence="4 7" id="KW-0694">RNA-binding</keyword>
<dbReference type="Proteomes" id="UP000789359">
    <property type="component" value="Unassembled WGS sequence"/>
</dbReference>
<dbReference type="InterPro" id="IPR036416">
    <property type="entry name" value="Pept_tRNA_hydro_sf"/>
</dbReference>
<proteinExistence type="inferred from homology"/>
<reference evidence="10 11" key="1">
    <citation type="submission" date="2020-11" db="EMBL/GenBank/DDBJ databases">
        <authorList>
            <person name="Peeters C."/>
        </authorList>
    </citation>
    <scope>NUCLEOTIDE SEQUENCE [LARGE SCALE GENOMIC DNA]</scope>
    <source>
        <strain evidence="10 11">LMG 8286</strain>
    </source>
</reference>
<keyword evidence="3 7" id="KW-0378">Hydrolase</keyword>
<evidence type="ECO:0000256" key="1">
    <source>
        <dbReference type="ARBA" id="ARBA00013260"/>
    </source>
</evidence>
<feature type="site" description="Stabilizes the basic form of H active site to accept a proton" evidence="7">
    <location>
        <position position="88"/>
    </location>
</feature>
<evidence type="ECO:0000256" key="5">
    <source>
        <dbReference type="ARBA" id="ARBA00038063"/>
    </source>
</evidence>
<comment type="caution">
    <text evidence="10">The sequence shown here is derived from an EMBL/GenBank/DDBJ whole genome shotgun (WGS) entry which is preliminary data.</text>
</comment>
<name>A0ABN7K6B1_9BACT</name>
<dbReference type="EC" id="3.1.1.29" evidence="1 7"/>